<dbReference type="GO" id="GO:0006631">
    <property type="term" value="P:fatty acid metabolic process"/>
    <property type="evidence" value="ECO:0007669"/>
    <property type="project" value="TreeGrafter"/>
</dbReference>
<reference evidence="5 6" key="2">
    <citation type="submission" date="2019-07" db="EMBL/GenBank/DDBJ databases">
        <authorList>
            <person name="Huang Y."/>
        </authorList>
    </citation>
    <scope>NUCLEOTIDE SEQUENCE [LARGE SCALE GENOMIC DNA]</scope>
    <source>
        <strain evidence="5 6">HY188</strain>
    </source>
</reference>
<reference evidence="5 6" key="1">
    <citation type="submission" date="2019-07" db="EMBL/GenBank/DDBJ databases">
        <title>Tomitella cavernea sp. nov., an actinomycete isolated from soil.</title>
        <authorList>
            <person name="Cheng J."/>
        </authorList>
    </citation>
    <scope>NUCLEOTIDE SEQUENCE [LARGE SCALE GENOMIC DNA]</scope>
    <source>
        <strain evidence="5 6">HY188</strain>
    </source>
</reference>
<dbReference type="Proteomes" id="UP000317344">
    <property type="component" value="Chromosome"/>
</dbReference>
<dbReference type="PANTHER" id="PTHR43201">
    <property type="entry name" value="ACYL-COA SYNTHETASE"/>
    <property type="match status" value="1"/>
</dbReference>
<feature type="domain" description="AMP-binding enzyme C-terminal" evidence="4">
    <location>
        <begin position="311"/>
        <end position="385"/>
    </location>
</feature>
<dbReference type="EMBL" id="CP041765">
    <property type="protein sequence ID" value="QDQ96524.1"/>
    <property type="molecule type" value="Genomic_DNA"/>
</dbReference>
<evidence type="ECO:0000256" key="2">
    <source>
        <dbReference type="ARBA" id="ARBA00022598"/>
    </source>
</evidence>
<feature type="domain" description="AMP-dependent synthetase/ligase" evidence="3">
    <location>
        <begin position="64"/>
        <end position="262"/>
    </location>
</feature>
<sequence>MTVPSSARAGRRLAALPVPSSPRAVALLPRIAAAIDGDGDALLPVPAGDERETARLTGALPPGSPVGGGVAMVVATSGTTGTPKGALLTGSALAAGARATHSRLGGPGTWLLPLPPHHIAGMQVLVRSVVAGTEPVIVDVARGFRPEALVDAARRMPAGRAYTSLVPTQLVKALDDPAATDALRGFDAILVGGAATPATLCEHAADAGLTLVRTYGMSETCGGCVYDGVPLDGVRVRLEPVPGQEGTGRVLLGGPVLAAGYLDAPDHPAFADPGWFRTDDAGTVDDGVLTITGRLDEAITSGGLTVVPQVVEAVLNRVPGVRECAVVGLPDDRLGERVVVAVVSGAGPAPTLESLRSAVADRLGAKAAPRAMFIVDELPLRGPGKVDRRTLRARLEGG</sequence>
<dbReference type="InterPro" id="IPR045851">
    <property type="entry name" value="AMP-bd_C_sf"/>
</dbReference>
<accession>A0A516X096</accession>
<dbReference type="OrthoDB" id="9803968at2"/>
<evidence type="ECO:0000256" key="1">
    <source>
        <dbReference type="ARBA" id="ARBA00006432"/>
    </source>
</evidence>
<comment type="similarity">
    <text evidence="1">Belongs to the ATP-dependent AMP-binding enzyme family.</text>
</comment>
<gene>
    <name evidence="5" type="ORF">FO059_03195</name>
</gene>
<evidence type="ECO:0000259" key="4">
    <source>
        <dbReference type="Pfam" id="PF13193"/>
    </source>
</evidence>
<dbReference type="InterPro" id="IPR042099">
    <property type="entry name" value="ANL_N_sf"/>
</dbReference>
<dbReference type="PANTHER" id="PTHR43201:SF5">
    <property type="entry name" value="MEDIUM-CHAIN ACYL-COA LIGASE ACSF2, MITOCHONDRIAL"/>
    <property type="match status" value="1"/>
</dbReference>
<keyword evidence="2 5" id="KW-0436">Ligase</keyword>
<dbReference type="PROSITE" id="PS00455">
    <property type="entry name" value="AMP_BINDING"/>
    <property type="match status" value="1"/>
</dbReference>
<dbReference type="InterPro" id="IPR020845">
    <property type="entry name" value="AMP-binding_CS"/>
</dbReference>
<dbReference type="Pfam" id="PF00501">
    <property type="entry name" value="AMP-binding"/>
    <property type="match status" value="1"/>
</dbReference>
<dbReference type="GO" id="GO:0008756">
    <property type="term" value="F:o-succinylbenzoate-CoA ligase activity"/>
    <property type="evidence" value="ECO:0007669"/>
    <property type="project" value="UniProtKB-EC"/>
</dbReference>
<dbReference type="GO" id="GO:0031956">
    <property type="term" value="F:medium-chain fatty acid-CoA ligase activity"/>
    <property type="evidence" value="ECO:0007669"/>
    <property type="project" value="TreeGrafter"/>
</dbReference>
<protein>
    <submittedName>
        <fullName evidence="5">O-succinylbenzoate--CoA ligase</fullName>
        <ecNumber evidence="5">6.2.1.26</ecNumber>
    </submittedName>
</protein>
<dbReference type="SUPFAM" id="SSF56801">
    <property type="entry name" value="Acetyl-CoA synthetase-like"/>
    <property type="match status" value="1"/>
</dbReference>
<proteinExistence type="inferred from homology"/>
<dbReference type="Gene3D" id="3.30.300.30">
    <property type="match status" value="1"/>
</dbReference>
<organism evidence="5 6">
    <name type="scientific">Tomitella fengzijianii</name>
    <dbReference type="NCBI Taxonomy" id="2597660"/>
    <lineage>
        <taxon>Bacteria</taxon>
        <taxon>Bacillati</taxon>
        <taxon>Actinomycetota</taxon>
        <taxon>Actinomycetes</taxon>
        <taxon>Mycobacteriales</taxon>
        <taxon>Tomitella</taxon>
    </lineage>
</organism>
<name>A0A516X096_9ACTN</name>
<dbReference type="Gene3D" id="3.40.50.12780">
    <property type="entry name" value="N-terminal domain of ligase-like"/>
    <property type="match status" value="1"/>
</dbReference>
<dbReference type="RefSeq" id="WP_143906297.1">
    <property type="nucleotide sequence ID" value="NZ_CP041765.1"/>
</dbReference>
<dbReference type="InterPro" id="IPR000873">
    <property type="entry name" value="AMP-dep_synth/lig_dom"/>
</dbReference>
<evidence type="ECO:0000313" key="5">
    <source>
        <dbReference type="EMBL" id="QDQ96524.1"/>
    </source>
</evidence>
<dbReference type="NCBIfam" id="NF005877">
    <property type="entry name" value="PRK07824.1"/>
    <property type="match status" value="1"/>
</dbReference>
<evidence type="ECO:0000259" key="3">
    <source>
        <dbReference type="Pfam" id="PF00501"/>
    </source>
</evidence>
<dbReference type="EC" id="6.2.1.26" evidence="5"/>
<dbReference type="Pfam" id="PF13193">
    <property type="entry name" value="AMP-binding_C"/>
    <property type="match status" value="1"/>
</dbReference>
<evidence type="ECO:0000313" key="6">
    <source>
        <dbReference type="Proteomes" id="UP000317344"/>
    </source>
</evidence>
<dbReference type="AlphaFoldDB" id="A0A516X096"/>
<dbReference type="KEGG" id="toy:FO059_03195"/>
<dbReference type="InterPro" id="IPR025110">
    <property type="entry name" value="AMP-bd_C"/>
</dbReference>
<keyword evidence="6" id="KW-1185">Reference proteome</keyword>